<dbReference type="EMBL" id="LAZR01011616">
    <property type="protein sequence ID" value="KKM60760.1"/>
    <property type="molecule type" value="Genomic_DNA"/>
</dbReference>
<organism evidence="1">
    <name type="scientific">marine sediment metagenome</name>
    <dbReference type="NCBI Taxonomy" id="412755"/>
    <lineage>
        <taxon>unclassified sequences</taxon>
        <taxon>metagenomes</taxon>
        <taxon>ecological metagenomes</taxon>
    </lineage>
</organism>
<reference evidence="1" key="1">
    <citation type="journal article" date="2015" name="Nature">
        <title>Complex archaea that bridge the gap between prokaryotes and eukaryotes.</title>
        <authorList>
            <person name="Spang A."/>
            <person name="Saw J.H."/>
            <person name="Jorgensen S.L."/>
            <person name="Zaremba-Niedzwiedzka K."/>
            <person name="Martijn J."/>
            <person name="Lind A.E."/>
            <person name="van Eijk R."/>
            <person name="Schleper C."/>
            <person name="Guy L."/>
            <person name="Ettema T.J."/>
        </authorList>
    </citation>
    <scope>NUCLEOTIDE SEQUENCE</scope>
</reference>
<dbReference type="AlphaFoldDB" id="A0A0F9L9T1"/>
<name>A0A0F9L9T1_9ZZZZ</name>
<evidence type="ECO:0000313" key="1">
    <source>
        <dbReference type="EMBL" id="KKM60760.1"/>
    </source>
</evidence>
<gene>
    <name evidence="1" type="ORF">LCGC14_1538620</name>
</gene>
<protein>
    <submittedName>
        <fullName evidence="1">Uncharacterized protein</fullName>
    </submittedName>
</protein>
<accession>A0A0F9L9T1</accession>
<proteinExistence type="predicted"/>
<comment type="caution">
    <text evidence="1">The sequence shown here is derived from an EMBL/GenBank/DDBJ whole genome shotgun (WGS) entry which is preliminary data.</text>
</comment>
<sequence length="69" mass="8397">MILLSVSIFAKLLMKFPNIQYKIELVLMMKKFNKPINSISYYTLAGEEFWENEIYKNRNFKKRLSYLPR</sequence>